<evidence type="ECO:0000313" key="2">
    <source>
        <dbReference type="Proteomes" id="UP000600865"/>
    </source>
</evidence>
<organism evidence="1 2">
    <name type="scientific">Litorimonas cladophorae</name>
    <dbReference type="NCBI Taxonomy" id="1220491"/>
    <lineage>
        <taxon>Bacteria</taxon>
        <taxon>Pseudomonadati</taxon>
        <taxon>Pseudomonadota</taxon>
        <taxon>Alphaproteobacteria</taxon>
        <taxon>Maricaulales</taxon>
        <taxon>Robiginitomaculaceae</taxon>
    </lineage>
</organism>
<proteinExistence type="predicted"/>
<sequence>MISTSSWSQAGQIYTDDFDAVPLQGFSKTETRLYLEQGVTDWLTLVGNGGFQTLSFRDVDSRFDFEGLDDLELGFQVKTYAREGLATSIRLSYIFDDAIDNLAVDVIGGGDQLELRALIGQSRETLIGDFFYDAQFALRSESLDRLDGIQSALTLGFKPTERWLAMVQTYGNHANDQTVDGFIAPEQFQLSINLSLARQYKPGRYIQIGTGQTVLGRNIVKEKSLFIGIWTDY</sequence>
<dbReference type="AlphaFoldDB" id="A0A918NCX7"/>
<accession>A0A918NCX7</accession>
<comment type="caution">
    <text evidence="1">The sequence shown here is derived from an EMBL/GenBank/DDBJ whole genome shotgun (WGS) entry which is preliminary data.</text>
</comment>
<keyword evidence="2" id="KW-1185">Reference proteome</keyword>
<name>A0A918NCX7_9PROT</name>
<protein>
    <submittedName>
        <fullName evidence="1">Uncharacterized protein</fullName>
    </submittedName>
</protein>
<evidence type="ECO:0000313" key="1">
    <source>
        <dbReference type="EMBL" id="GGX58377.1"/>
    </source>
</evidence>
<dbReference type="EMBL" id="BMYV01000001">
    <property type="protein sequence ID" value="GGX58377.1"/>
    <property type="molecule type" value="Genomic_DNA"/>
</dbReference>
<gene>
    <name evidence="1" type="ORF">GCM10011309_04600</name>
</gene>
<dbReference type="Proteomes" id="UP000600865">
    <property type="component" value="Unassembled WGS sequence"/>
</dbReference>
<reference evidence="1 2" key="1">
    <citation type="journal article" date="2014" name="Int. J. Syst. Evol. Microbiol.">
        <title>Complete genome sequence of Corynebacterium casei LMG S-19264T (=DSM 44701T), isolated from a smear-ripened cheese.</title>
        <authorList>
            <consortium name="US DOE Joint Genome Institute (JGI-PGF)"/>
            <person name="Walter F."/>
            <person name="Albersmeier A."/>
            <person name="Kalinowski J."/>
            <person name="Ruckert C."/>
        </authorList>
    </citation>
    <scope>NUCLEOTIDE SEQUENCE [LARGE SCALE GENOMIC DNA]</scope>
    <source>
        <strain evidence="1 2">KCTC 23968</strain>
    </source>
</reference>